<name>A0A419SC28_9SPHI</name>
<dbReference type="Pfam" id="PF00132">
    <property type="entry name" value="Hexapep"/>
    <property type="match status" value="1"/>
</dbReference>
<keyword evidence="4" id="KW-1185">Reference proteome</keyword>
<evidence type="ECO:0000259" key="2">
    <source>
        <dbReference type="Pfam" id="PF25087"/>
    </source>
</evidence>
<comment type="caution">
    <text evidence="3">The sequence shown here is derived from an EMBL/GenBank/DDBJ whole genome shotgun (WGS) entry which is preliminary data.</text>
</comment>
<protein>
    <submittedName>
        <fullName evidence="3">Hexapeptide transferase</fullName>
    </submittedName>
</protein>
<dbReference type="InterPro" id="IPR056729">
    <property type="entry name" value="GMPPB_C"/>
</dbReference>
<organism evidence="3 4">
    <name type="scientific">Pelobium manganitolerans</name>
    <dbReference type="NCBI Taxonomy" id="1842495"/>
    <lineage>
        <taxon>Bacteria</taxon>
        <taxon>Pseudomonadati</taxon>
        <taxon>Bacteroidota</taxon>
        <taxon>Sphingobacteriia</taxon>
        <taxon>Sphingobacteriales</taxon>
        <taxon>Sphingobacteriaceae</taxon>
        <taxon>Pelobium</taxon>
    </lineage>
</organism>
<dbReference type="Gene3D" id="2.160.10.10">
    <property type="entry name" value="Hexapeptide repeat proteins"/>
    <property type="match status" value="1"/>
</dbReference>
<dbReference type="InterPro" id="IPR001451">
    <property type="entry name" value="Hexapep"/>
</dbReference>
<dbReference type="SUPFAM" id="SSF51161">
    <property type="entry name" value="Trimeric LpxA-like enzymes"/>
    <property type="match status" value="1"/>
</dbReference>
<dbReference type="Proteomes" id="UP000283433">
    <property type="component" value="Unassembled WGS sequence"/>
</dbReference>
<dbReference type="InterPro" id="IPR011004">
    <property type="entry name" value="Trimer_LpxA-like_sf"/>
</dbReference>
<evidence type="ECO:0000313" key="4">
    <source>
        <dbReference type="Proteomes" id="UP000283433"/>
    </source>
</evidence>
<keyword evidence="3" id="KW-0808">Transferase</keyword>
<dbReference type="GO" id="GO:0016740">
    <property type="term" value="F:transferase activity"/>
    <property type="evidence" value="ECO:0007669"/>
    <property type="project" value="UniProtKB-KW"/>
</dbReference>
<dbReference type="PANTHER" id="PTHR43300:SF4">
    <property type="entry name" value="ACYL-[ACYL-CARRIER-PROTEIN]--UDP-N-ACETYLGLUCOSAMINE O-ACYLTRANSFERASE"/>
    <property type="match status" value="1"/>
</dbReference>
<accession>A0A419SC28</accession>
<dbReference type="Pfam" id="PF25087">
    <property type="entry name" value="GMPPB_C"/>
    <property type="match status" value="1"/>
</dbReference>
<evidence type="ECO:0000313" key="3">
    <source>
        <dbReference type="EMBL" id="RKD20359.1"/>
    </source>
</evidence>
<dbReference type="AlphaFoldDB" id="A0A419SC28"/>
<comment type="similarity">
    <text evidence="1">Belongs to the transferase hexapeptide repeat family.</text>
</comment>
<evidence type="ECO:0000256" key="1">
    <source>
        <dbReference type="ARBA" id="ARBA00007274"/>
    </source>
</evidence>
<sequence length="165" mass="17674">MQQPKYFVHSSSVIDENVEIGEGTAIWHFCHISAGARIGKNCNIGQNVFIGKNVNIGDGVKIQNNVSVYEGVVVEQDVFIGPSVVFTNVLTPRAFINRKGNYQQTLLKKGVSIGANATIVCGTTIGNYALVGAGSVLTKNVGDFELWYGNPATKQGQVDEEGNVV</sequence>
<feature type="domain" description="Mannose-1-phosphate guanyltransferase C-terminal" evidence="2">
    <location>
        <begin position="30"/>
        <end position="85"/>
    </location>
</feature>
<gene>
    <name evidence="3" type="ORF">BCY91_01710</name>
</gene>
<dbReference type="CDD" id="cd03358">
    <property type="entry name" value="LbH_WxcM_N_like"/>
    <property type="match status" value="1"/>
</dbReference>
<reference evidence="3 4" key="1">
    <citation type="submission" date="2016-07" db="EMBL/GenBank/DDBJ databases">
        <title>Genome of Pelobium manganitolerans.</title>
        <authorList>
            <person name="Wu S."/>
            <person name="Wang G."/>
        </authorList>
    </citation>
    <scope>NUCLEOTIDE SEQUENCE [LARGE SCALE GENOMIC DNA]</scope>
    <source>
        <strain evidence="3 4">YS-25</strain>
    </source>
</reference>
<dbReference type="PANTHER" id="PTHR43300">
    <property type="entry name" value="ACETYLTRANSFERASE"/>
    <property type="match status" value="1"/>
</dbReference>
<proteinExistence type="inferred from homology"/>
<dbReference type="EMBL" id="MBTA01000001">
    <property type="protein sequence ID" value="RKD20359.1"/>
    <property type="molecule type" value="Genomic_DNA"/>
</dbReference>
<dbReference type="OrthoDB" id="9801697at2"/>
<dbReference type="InterPro" id="IPR050179">
    <property type="entry name" value="Trans_hexapeptide_repeat"/>
</dbReference>
<dbReference type="RefSeq" id="WP_120180275.1">
    <property type="nucleotide sequence ID" value="NZ_MBTA01000001.1"/>
</dbReference>